<keyword evidence="5" id="KW-1185">Reference proteome</keyword>
<dbReference type="SUPFAM" id="SSF54506">
    <property type="entry name" value="Diaminopimelate epimerase-like"/>
    <property type="match status" value="1"/>
</dbReference>
<name>A0A937FYQ8_9BACT</name>
<evidence type="ECO:0000256" key="2">
    <source>
        <dbReference type="ARBA" id="ARBA00023235"/>
    </source>
</evidence>
<dbReference type="GO" id="GO:0016853">
    <property type="term" value="F:isomerase activity"/>
    <property type="evidence" value="ECO:0007669"/>
    <property type="project" value="UniProtKB-KW"/>
</dbReference>
<comment type="caution">
    <text evidence="4">The sequence shown here is derived from an EMBL/GenBank/DDBJ whole genome shotgun (WGS) entry which is preliminary data.</text>
</comment>
<protein>
    <submittedName>
        <fullName evidence="4">PhzF family phenazine biosynthesis protein</fullName>
    </submittedName>
</protein>
<dbReference type="GO" id="GO:0005737">
    <property type="term" value="C:cytoplasm"/>
    <property type="evidence" value="ECO:0007669"/>
    <property type="project" value="TreeGrafter"/>
</dbReference>
<dbReference type="Pfam" id="PF02567">
    <property type="entry name" value="PhzC-PhzF"/>
    <property type="match status" value="1"/>
</dbReference>
<gene>
    <name evidence="4" type="ORF">JMN32_11625</name>
</gene>
<dbReference type="InterPro" id="IPR003719">
    <property type="entry name" value="Phenazine_PhzF-like"/>
</dbReference>
<feature type="active site" evidence="3">
    <location>
        <position position="47"/>
    </location>
</feature>
<organism evidence="4 5">
    <name type="scientific">Fulvivirga marina</name>
    <dbReference type="NCBI Taxonomy" id="2494733"/>
    <lineage>
        <taxon>Bacteria</taxon>
        <taxon>Pseudomonadati</taxon>
        <taxon>Bacteroidota</taxon>
        <taxon>Cytophagia</taxon>
        <taxon>Cytophagales</taxon>
        <taxon>Fulvivirgaceae</taxon>
        <taxon>Fulvivirga</taxon>
    </lineage>
</organism>
<dbReference type="NCBIfam" id="TIGR00654">
    <property type="entry name" value="PhzF_family"/>
    <property type="match status" value="1"/>
</dbReference>
<dbReference type="AlphaFoldDB" id="A0A937FYQ8"/>
<evidence type="ECO:0000256" key="1">
    <source>
        <dbReference type="ARBA" id="ARBA00008270"/>
    </source>
</evidence>
<dbReference type="Gene3D" id="3.10.310.10">
    <property type="entry name" value="Diaminopimelate Epimerase, Chain A, domain 1"/>
    <property type="match status" value="2"/>
</dbReference>
<accession>A0A937FYQ8</accession>
<evidence type="ECO:0000313" key="4">
    <source>
        <dbReference type="EMBL" id="MBL6446963.1"/>
    </source>
</evidence>
<dbReference type="PANTHER" id="PTHR13774:SF39">
    <property type="entry name" value="BIOSYNTHESIS PROTEIN, PUTATIVE-RELATED"/>
    <property type="match status" value="1"/>
</dbReference>
<reference evidence="4" key="1">
    <citation type="submission" date="2021-01" db="EMBL/GenBank/DDBJ databases">
        <title>Fulvivirga kasyanovii gen. nov., sp nov., a novel member of the phylum Bacteroidetes isolated from seawater in a mussel farm.</title>
        <authorList>
            <person name="Zhao L.-H."/>
            <person name="Wang Z.-J."/>
        </authorList>
    </citation>
    <scope>NUCLEOTIDE SEQUENCE</scope>
    <source>
        <strain evidence="4">29W222</strain>
    </source>
</reference>
<sequence length="293" mass="32097">MKNIEVHIVSAFEHQNNGGNPAGIVFDADSLTPKQRLEIASQVGLSETAFVSRSVEADYKLDFFTPTRQIAHCGHATIATFTYLKQQGKIAGDRSSKETVDGVRQIYFEGTSAFMEQTAPKFISISKEDRESVLSALGIIEQDLLSDFEIEVVNTGNSFLIVPVKNERVLEVIVPQHELIERLSERYGLIGFYVYSPSGDVQTHATSRMFAPFYGIKEEAATGMAAGPLVAYLYHYGAVTSEEIVISQGKYMNPPSPSLIKVRLKTNKRGIEKLYAGGGGYLSGVKSITVGQS</sequence>
<evidence type="ECO:0000256" key="3">
    <source>
        <dbReference type="PIRSR" id="PIRSR016184-1"/>
    </source>
</evidence>
<evidence type="ECO:0000313" key="5">
    <source>
        <dbReference type="Proteomes" id="UP000614216"/>
    </source>
</evidence>
<proteinExistence type="inferred from homology"/>
<keyword evidence="2" id="KW-0413">Isomerase</keyword>
<dbReference type="Proteomes" id="UP000614216">
    <property type="component" value="Unassembled WGS sequence"/>
</dbReference>
<comment type="similarity">
    <text evidence="1">Belongs to the PhzF family.</text>
</comment>
<dbReference type="EMBL" id="JAEUGD010000042">
    <property type="protein sequence ID" value="MBL6446963.1"/>
    <property type="molecule type" value="Genomic_DNA"/>
</dbReference>
<dbReference type="RefSeq" id="WP_202856496.1">
    <property type="nucleotide sequence ID" value="NZ_JAEUGD010000042.1"/>
</dbReference>
<dbReference type="PIRSF" id="PIRSF016184">
    <property type="entry name" value="PhzC_PhzF"/>
    <property type="match status" value="1"/>
</dbReference>
<dbReference type="PANTHER" id="PTHR13774">
    <property type="entry name" value="PHENAZINE BIOSYNTHESIS PROTEIN"/>
    <property type="match status" value="1"/>
</dbReference>